<evidence type="ECO:0000313" key="8">
    <source>
        <dbReference type="EMBL" id="BAL80948.1"/>
    </source>
</evidence>
<feature type="binding site" evidence="7">
    <location>
        <position position="123"/>
    </location>
    <ligand>
        <name>Zn(2+)</name>
        <dbReference type="ChEBI" id="CHEBI:29105"/>
        <note>catalytic</note>
    </ligand>
</feature>
<keyword evidence="3 7" id="KW-0479">Metal-binding</keyword>
<sequence>MGNSVTVDVLSKVRKYKVNKCALKNIIRTIFEELHVKERGYISIALLSKNAIRELNKKYRNKDKPTNVLSFQIDYKKGKDLYGEILISPEVAHEEAKKLGNNFNDYFIFLIIHGVLHLLGYDHEKEEEKVLMEEVEEKLLQVILQGEKRQVIELCLR</sequence>
<feature type="binding site" evidence="7">
    <location>
        <position position="113"/>
    </location>
    <ligand>
        <name>Zn(2+)</name>
        <dbReference type="ChEBI" id="CHEBI:29105"/>
        <note>catalytic</note>
    </ligand>
</feature>
<dbReference type="GO" id="GO:0004521">
    <property type="term" value="F:RNA endonuclease activity"/>
    <property type="evidence" value="ECO:0007669"/>
    <property type="project" value="UniProtKB-UniRule"/>
</dbReference>
<keyword evidence="5 7" id="KW-0378">Hydrolase</keyword>
<gene>
    <name evidence="7" type="primary">ybeY</name>
    <name evidence="8" type="ordered locus">CSE_08220</name>
</gene>
<comment type="cofactor">
    <cofactor evidence="7">
        <name>Zn(2+)</name>
        <dbReference type="ChEBI" id="CHEBI:29105"/>
    </cofactor>
    <text evidence="7">Binds 1 zinc ion.</text>
</comment>
<dbReference type="SUPFAM" id="SSF55486">
    <property type="entry name" value="Metalloproteases ('zincins'), catalytic domain"/>
    <property type="match status" value="1"/>
</dbReference>
<accession>A0A7U6GEJ7</accession>
<evidence type="ECO:0000313" key="9">
    <source>
        <dbReference type="Proteomes" id="UP000004793"/>
    </source>
</evidence>
<dbReference type="GO" id="GO:0006364">
    <property type="term" value="P:rRNA processing"/>
    <property type="evidence" value="ECO:0007669"/>
    <property type="project" value="UniProtKB-UniRule"/>
</dbReference>
<dbReference type="InterPro" id="IPR020549">
    <property type="entry name" value="YbeY_CS"/>
</dbReference>
<protein>
    <recommendedName>
        <fullName evidence="7">Endoribonuclease YbeY</fullName>
        <ecNumber evidence="7">3.1.-.-</ecNumber>
    </recommendedName>
</protein>
<evidence type="ECO:0000256" key="7">
    <source>
        <dbReference type="HAMAP-Rule" id="MF_00009"/>
    </source>
</evidence>
<dbReference type="NCBIfam" id="TIGR00043">
    <property type="entry name" value="rRNA maturation RNase YbeY"/>
    <property type="match status" value="1"/>
</dbReference>
<dbReference type="EC" id="3.1.-.-" evidence="7"/>
<dbReference type="KEGG" id="cex:CSE_08220"/>
<organism evidence="8 9">
    <name type="scientific">Caldisericum exile (strain DSM 21853 / NBRC 104410 / AZM16c01)</name>
    <dbReference type="NCBI Taxonomy" id="511051"/>
    <lineage>
        <taxon>Bacteria</taxon>
        <taxon>Pseudomonadati</taxon>
        <taxon>Caldisericota/Cryosericota group</taxon>
        <taxon>Caldisericota</taxon>
        <taxon>Caldisericia</taxon>
        <taxon>Caldisericales</taxon>
        <taxon>Caldisericaceae</taxon>
        <taxon>Caldisericum</taxon>
    </lineage>
</organism>
<dbReference type="HAMAP" id="MF_00009">
    <property type="entry name" value="Endoribonucl_YbeY"/>
    <property type="match status" value="1"/>
</dbReference>
<dbReference type="PROSITE" id="PS01306">
    <property type="entry name" value="UPF0054"/>
    <property type="match status" value="1"/>
</dbReference>
<dbReference type="GO" id="GO:0008270">
    <property type="term" value="F:zinc ion binding"/>
    <property type="evidence" value="ECO:0007669"/>
    <property type="project" value="UniProtKB-UniRule"/>
</dbReference>
<keyword evidence="8" id="KW-0482">Metalloprotease</keyword>
<keyword evidence="7" id="KW-0698">rRNA processing</keyword>
<feature type="binding site" evidence="7">
    <location>
        <position position="117"/>
    </location>
    <ligand>
        <name>Zn(2+)</name>
        <dbReference type="ChEBI" id="CHEBI:29105"/>
        <note>catalytic</note>
    </ligand>
</feature>
<keyword evidence="7" id="KW-0963">Cytoplasm</keyword>
<keyword evidence="7" id="KW-0690">Ribosome biogenesis</keyword>
<dbReference type="AlphaFoldDB" id="A0A7U6GEJ7"/>
<dbReference type="PANTHER" id="PTHR46986:SF1">
    <property type="entry name" value="ENDORIBONUCLEASE YBEY, CHLOROPLASTIC"/>
    <property type="match status" value="1"/>
</dbReference>
<dbReference type="InterPro" id="IPR002036">
    <property type="entry name" value="YbeY"/>
</dbReference>
<evidence type="ECO:0000256" key="5">
    <source>
        <dbReference type="ARBA" id="ARBA00022801"/>
    </source>
</evidence>
<dbReference type="InterPro" id="IPR023091">
    <property type="entry name" value="MetalPrtase_cat_dom_sf_prd"/>
</dbReference>
<evidence type="ECO:0000256" key="1">
    <source>
        <dbReference type="ARBA" id="ARBA00010875"/>
    </source>
</evidence>
<dbReference type="Gene3D" id="3.40.390.30">
    <property type="entry name" value="Metalloproteases ('zincins'), catalytic domain"/>
    <property type="match status" value="1"/>
</dbReference>
<dbReference type="OrthoDB" id="9807740at2"/>
<keyword evidence="6 7" id="KW-0862">Zinc</keyword>
<dbReference type="RefSeq" id="WP_014453351.1">
    <property type="nucleotide sequence ID" value="NC_017096.1"/>
</dbReference>
<dbReference type="Proteomes" id="UP000004793">
    <property type="component" value="Chromosome"/>
</dbReference>
<keyword evidence="4 7" id="KW-0255">Endonuclease</keyword>
<name>A0A7U6GEJ7_CALEA</name>
<dbReference type="Pfam" id="PF02130">
    <property type="entry name" value="YbeY"/>
    <property type="match status" value="1"/>
</dbReference>
<dbReference type="PANTHER" id="PTHR46986">
    <property type="entry name" value="ENDORIBONUCLEASE YBEY, CHLOROPLASTIC"/>
    <property type="match status" value="1"/>
</dbReference>
<keyword evidence="9" id="KW-1185">Reference proteome</keyword>
<dbReference type="GO" id="GO:0005737">
    <property type="term" value="C:cytoplasm"/>
    <property type="evidence" value="ECO:0007669"/>
    <property type="project" value="UniProtKB-SubCell"/>
</dbReference>
<evidence type="ECO:0000256" key="6">
    <source>
        <dbReference type="ARBA" id="ARBA00022833"/>
    </source>
</evidence>
<dbReference type="GO" id="GO:0004222">
    <property type="term" value="F:metalloendopeptidase activity"/>
    <property type="evidence" value="ECO:0007669"/>
    <property type="project" value="InterPro"/>
</dbReference>
<comment type="similarity">
    <text evidence="1 7">Belongs to the endoribonuclease YbeY family.</text>
</comment>
<evidence type="ECO:0000256" key="3">
    <source>
        <dbReference type="ARBA" id="ARBA00022723"/>
    </source>
</evidence>
<dbReference type="EMBL" id="AP012051">
    <property type="protein sequence ID" value="BAL80948.1"/>
    <property type="molecule type" value="Genomic_DNA"/>
</dbReference>
<keyword evidence="2 7" id="KW-0540">Nuclease</keyword>
<keyword evidence="8" id="KW-0645">Protease</keyword>
<comment type="subcellular location">
    <subcellularLocation>
        <location evidence="7">Cytoplasm</location>
    </subcellularLocation>
</comment>
<reference evidence="8 9" key="1">
    <citation type="submission" date="2011-01" db="EMBL/GenBank/DDBJ databases">
        <title>Whole genome sequence of Caldisericum exile AZM16c01.</title>
        <authorList>
            <person name="Narita-Yamada S."/>
            <person name="Kawakoshi A."/>
            <person name="Nakamura S."/>
            <person name="Sasagawa M."/>
            <person name="Fukada J."/>
            <person name="Sekine M."/>
            <person name="Kato Y."/>
            <person name="Fukai R."/>
            <person name="Sasaki K."/>
            <person name="Hanamaki A."/>
            <person name="Narita H."/>
            <person name="Konno Y."/>
            <person name="Mori K."/>
            <person name="Yamazaki S."/>
            <person name="Suzuki K."/>
            <person name="Fujita N."/>
        </authorList>
    </citation>
    <scope>NUCLEOTIDE SEQUENCE [LARGE SCALE GENOMIC DNA]</scope>
    <source>
        <strain evidence="9">DSM 21853 / NBRC 104410 / AZM16c01</strain>
    </source>
</reference>
<comment type="function">
    <text evidence="7">Single strand-specific metallo-endoribonuclease involved in late-stage 70S ribosome quality control and in maturation of the 3' terminus of the 16S rRNA.</text>
</comment>
<evidence type="ECO:0000256" key="4">
    <source>
        <dbReference type="ARBA" id="ARBA00022759"/>
    </source>
</evidence>
<proteinExistence type="inferred from homology"/>
<evidence type="ECO:0000256" key="2">
    <source>
        <dbReference type="ARBA" id="ARBA00022722"/>
    </source>
</evidence>